<dbReference type="Pfam" id="PF06041">
    <property type="entry name" value="DUF924"/>
    <property type="match status" value="1"/>
</dbReference>
<dbReference type="RefSeq" id="WP_089220397.1">
    <property type="nucleotide sequence ID" value="NZ_FZOS01000018.1"/>
</dbReference>
<name>A0A239HPF3_9SPHN</name>
<evidence type="ECO:0000313" key="2">
    <source>
        <dbReference type="Proteomes" id="UP000198281"/>
    </source>
</evidence>
<gene>
    <name evidence="1" type="ORF">SAMN06295912_11848</name>
</gene>
<accession>A0A239HPF3</accession>
<dbReference type="AlphaFoldDB" id="A0A239HPF3"/>
<organism evidence="1 2">
    <name type="scientific">Edaphosphingomonas laterariae</name>
    <dbReference type="NCBI Taxonomy" id="861865"/>
    <lineage>
        <taxon>Bacteria</taxon>
        <taxon>Pseudomonadati</taxon>
        <taxon>Pseudomonadota</taxon>
        <taxon>Alphaproteobacteria</taxon>
        <taxon>Sphingomonadales</taxon>
        <taxon>Rhizorhabdaceae</taxon>
        <taxon>Edaphosphingomonas</taxon>
    </lineage>
</organism>
<dbReference type="EMBL" id="FZOS01000018">
    <property type="protein sequence ID" value="SNS83170.1"/>
    <property type="molecule type" value="Genomic_DNA"/>
</dbReference>
<dbReference type="Gene3D" id="1.25.40.10">
    <property type="entry name" value="Tetratricopeptide repeat domain"/>
    <property type="match status" value="1"/>
</dbReference>
<proteinExistence type="predicted"/>
<evidence type="ECO:0000313" key="1">
    <source>
        <dbReference type="EMBL" id="SNS83170.1"/>
    </source>
</evidence>
<dbReference type="OrthoDB" id="7593450at2"/>
<dbReference type="Proteomes" id="UP000198281">
    <property type="component" value="Unassembled WGS sequence"/>
</dbReference>
<reference evidence="2" key="1">
    <citation type="submission" date="2017-06" db="EMBL/GenBank/DDBJ databases">
        <authorList>
            <person name="Varghese N."/>
            <person name="Submissions S."/>
        </authorList>
    </citation>
    <scope>NUCLEOTIDE SEQUENCE [LARGE SCALE GENOMIC DNA]</scope>
    <source>
        <strain evidence="2">LNB2</strain>
    </source>
</reference>
<keyword evidence="2" id="KW-1185">Reference proteome</keyword>
<dbReference type="Gene3D" id="1.20.58.320">
    <property type="entry name" value="TPR-like"/>
    <property type="match status" value="1"/>
</dbReference>
<dbReference type="InterPro" id="IPR011990">
    <property type="entry name" value="TPR-like_helical_dom_sf"/>
</dbReference>
<sequence>MARDLGKQAPEVHRQALNEQAEAVLSFWLGEVPPERRFAKDDALDAEIARRFGPWIAEVAACHGAGWRAAPRTLLAAVVLLDQFSRNIRRGRADAFANDPLARALTGEAIAKGWDKAMDETERQFLYLPLMHCERLDDQIRSLPLFAGVSDFVADFARRHCAQIATFGRFPGRNAALGRATTAAEAKLLAEPGAGF</sequence>
<protein>
    <submittedName>
        <fullName evidence="1">Uncharacterized conserved protein, DUF924 family</fullName>
    </submittedName>
</protein>
<dbReference type="SUPFAM" id="SSF48452">
    <property type="entry name" value="TPR-like"/>
    <property type="match status" value="1"/>
</dbReference>
<dbReference type="InterPro" id="IPR010323">
    <property type="entry name" value="DUF924"/>
</dbReference>